<feature type="compositionally biased region" description="Basic residues" evidence="1">
    <location>
        <begin position="111"/>
        <end position="130"/>
    </location>
</feature>
<sequence length="201" mass="22773">MKDVEWVEMDEKATSAIRLNLGDEVIQNILEAKTAKESFRVNYEDEDKALLLLASLPTSFDYLVTTLMYRKETIILQEVTSALLSHIKMKQDGDGSQADGLIVKSESSNRGRSRSKGRNSNKNRSQSKSRAKKDVECFYCHKKGHYKNQYKELKEHLEEKRNGKKPLESASVSEEISDDSEVGADLLSISSGNNVYWNLGF</sequence>
<proteinExistence type="predicted"/>
<evidence type="ECO:0000313" key="3">
    <source>
        <dbReference type="Proteomes" id="UP001324115"/>
    </source>
</evidence>
<dbReference type="InterPro" id="IPR036875">
    <property type="entry name" value="Znf_CCHC_sf"/>
</dbReference>
<feature type="compositionally biased region" description="Basic and acidic residues" evidence="1">
    <location>
        <begin position="157"/>
        <end position="167"/>
    </location>
</feature>
<dbReference type="GO" id="GO:0008270">
    <property type="term" value="F:zinc ion binding"/>
    <property type="evidence" value="ECO:0007669"/>
    <property type="project" value="InterPro"/>
</dbReference>
<feature type="region of interest" description="Disordered" evidence="1">
    <location>
        <begin position="92"/>
        <end position="130"/>
    </location>
</feature>
<organism evidence="2 3">
    <name type="scientific">Quercus rubra</name>
    <name type="common">Northern red oak</name>
    <name type="synonym">Quercus borealis</name>
    <dbReference type="NCBI Taxonomy" id="3512"/>
    <lineage>
        <taxon>Eukaryota</taxon>
        <taxon>Viridiplantae</taxon>
        <taxon>Streptophyta</taxon>
        <taxon>Embryophyta</taxon>
        <taxon>Tracheophyta</taxon>
        <taxon>Spermatophyta</taxon>
        <taxon>Magnoliopsida</taxon>
        <taxon>eudicotyledons</taxon>
        <taxon>Gunneridae</taxon>
        <taxon>Pentapetalae</taxon>
        <taxon>rosids</taxon>
        <taxon>fabids</taxon>
        <taxon>Fagales</taxon>
        <taxon>Fagaceae</taxon>
        <taxon>Quercus</taxon>
    </lineage>
</organism>
<evidence type="ECO:0000313" key="2">
    <source>
        <dbReference type="EMBL" id="KAK4590943.1"/>
    </source>
</evidence>
<dbReference type="AlphaFoldDB" id="A0AAN7FD21"/>
<keyword evidence="3" id="KW-1185">Reference proteome</keyword>
<dbReference type="Proteomes" id="UP001324115">
    <property type="component" value="Unassembled WGS sequence"/>
</dbReference>
<comment type="caution">
    <text evidence="2">The sequence shown here is derived from an EMBL/GenBank/DDBJ whole genome shotgun (WGS) entry which is preliminary data.</text>
</comment>
<dbReference type="EMBL" id="JAXUIC010000005">
    <property type="protein sequence ID" value="KAK4590943.1"/>
    <property type="molecule type" value="Genomic_DNA"/>
</dbReference>
<feature type="region of interest" description="Disordered" evidence="1">
    <location>
        <begin position="157"/>
        <end position="177"/>
    </location>
</feature>
<reference evidence="2 3" key="1">
    <citation type="journal article" date="2023" name="G3 (Bethesda)">
        <title>A haplotype-resolved chromosome-scale genome for Quercus rubra L. provides insights into the genetics of adaptive traits for red oak species.</title>
        <authorList>
            <person name="Kapoor B."/>
            <person name="Jenkins J."/>
            <person name="Schmutz J."/>
            <person name="Zhebentyayeva T."/>
            <person name="Kuelheim C."/>
            <person name="Coggeshall M."/>
            <person name="Heim C."/>
            <person name="Lasky J.R."/>
            <person name="Leites L."/>
            <person name="Islam-Faridi N."/>
            <person name="Romero-Severson J."/>
            <person name="DeLeo V.L."/>
            <person name="Lucas S.M."/>
            <person name="Lazic D."/>
            <person name="Gailing O."/>
            <person name="Carlson J."/>
            <person name="Staton M."/>
        </authorList>
    </citation>
    <scope>NUCLEOTIDE SEQUENCE [LARGE SCALE GENOMIC DNA]</scope>
    <source>
        <strain evidence="2">Pseudo-F2</strain>
    </source>
</reference>
<evidence type="ECO:0000256" key="1">
    <source>
        <dbReference type="SAM" id="MobiDB-lite"/>
    </source>
</evidence>
<protein>
    <submittedName>
        <fullName evidence="2">Uncharacterized protein</fullName>
    </submittedName>
</protein>
<name>A0AAN7FD21_QUERU</name>
<gene>
    <name evidence="2" type="ORF">RGQ29_021227</name>
</gene>
<accession>A0AAN7FD21</accession>
<dbReference type="GO" id="GO:0003676">
    <property type="term" value="F:nucleic acid binding"/>
    <property type="evidence" value="ECO:0007669"/>
    <property type="project" value="InterPro"/>
</dbReference>
<dbReference type="SUPFAM" id="SSF57756">
    <property type="entry name" value="Retrovirus zinc finger-like domains"/>
    <property type="match status" value="1"/>
</dbReference>